<evidence type="ECO:0000313" key="1">
    <source>
        <dbReference type="EMBL" id="DAE06970.1"/>
    </source>
</evidence>
<proteinExistence type="predicted"/>
<organism evidence="1">
    <name type="scientific">Siphoviridae sp. ctL0q1</name>
    <dbReference type="NCBI Taxonomy" id="2825449"/>
    <lineage>
        <taxon>Viruses</taxon>
        <taxon>Duplodnaviria</taxon>
        <taxon>Heunggongvirae</taxon>
        <taxon>Uroviricota</taxon>
        <taxon>Caudoviricetes</taxon>
    </lineage>
</organism>
<accession>A0A8S5PJ81</accession>
<reference evidence="1" key="1">
    <citation type="journal article" date="2021" name="Proc. Natl. Acad. Sci. U.S.A.">
        <title>A Catalog of Tens of Thousands of Viruses from Human Metagenomes Reveals Hidden Associations with Chronic Diseases.</title>
        <authorList>
            <person name="Tisza M.J."/>
            <person name="Buck C.B."/>
        </authorList>
    </citation>
    <scope>NUCLEOTIDE SEQUENCE</scope>
    <source>
        <strain evidence="1">CtL0q1</strain>
    </source>
</reference>
<sequence length="29" mass="3560">MYIKIAYDIILLQSIVRRRSNYGRFLQKT</sequence>
<name>A0A8S5PJ81_9CAUD</name>
<protein>
    <submittedName>
        <fullName evidence="1">Uncharacterized protein</fullName>
    </submittedName>
</protein>
<dbReference type="EMBL" id="BK015443">
    <property type="protein sequence ID" value="DAE06970.1"/>
    <property type="molecule type" value="Genomic_DNA"/>
</dbReference>